<dbReference type="SMART" id="SM00052">
    <property type="entry name" value="EAL"/>
    <property type="match status" value="1"/>
</dbReference>
<gene>
    <name evidence="3" type="ORF">AWN73_02445</name>
</gene>
<dbReference type="EMBL" id="LRDH01000107">
    <property type="protein sequence ID" value="PPV14592.1"/>
    <property type="molecule type" value="Genomic_DNA"/>
</dbReference>
<dbReference type="InterPro" id="IPR035919">
    <property type="entry name" value="EAL_sf"/>
</dbReference>
<feature type="domain" description="GGDEF" evidence="2">
    <location>
        <begin position="51"/>
        <end position="180"/>
    </location>
</feature>
<evidence type="ECO:0000313" key="3">
    <source>
        <dbReference type="EMBL" id="PPV14592.1"/>
    </source>
</evidence>
<dbReference type="InterPro" id="IPR029787">
    <property type="entry name" value="Nucleotide_cyclase"/>
</dbReference>
<evidence type="ECO:0000259" key="2">
    <source>
        <dbReference type="PROSITE" id="PS50887"/>
    </source>
</evidence>
<protein>
    <submittedName>
        <fullName evidence="3">Diguanylate cyclase</fullName>
    </submittedName>
</protein>
<dbReference type="AlphaFoldDB" id="A0A0A6PT50"/>
<reference evidence="3 4" key="1">
    <citation type="submission" date="2016-01" db="EMBL/GenBank/DDBJ databases">
        <title>Characterization of the Clostridium difficile lineages that are prevalent in Hong Kong and China.</title>
        <authorList>
            <person name="Kwok J.S.-L."/>
            <person name="Lam W.-Y."/>
            <person name="Ip M."/>
            <person name="Chan T.-F."/>
            <person name="Hawkey P.M."/>
            <person name="Tsui S.K.-W."/>
        </authorList>
    </citation>
    <scope>NUCLEOTIDE SEQUENCE [LARGE SCALE GENOMIC DNA]</scope>
    <source>
        <strain evidence="3 4">300064</strain>
    </source>
</reference>
<dbReference type="SUPFAM" id="SSF55073">
    <property type="entry name" value="Nucleotide cyclase"/>
    <property type="match status" value="1"/>
</dbReference>
<dbReference type="Gene3D" id="3.20.20.450">
    <property type="entry name" value="EAL domain"/>
    <property type="match status" value="1"/>
</dbReference>
<dbReference type="NCBIfam" id="TIGR00254">
    <property type="entry name" value="GGDEF"/>
    <property type="match status" value="1"/>
</dbReference>
<dbReference type="RefSeq" id="WP_043663408.1">
    <property type="nucleotide sequence ID" value="NZ_JBBNPO010000003.1"/>
</dbReference>
<dbReference type="PROSITE" id="PS50887">
    <property type="entry name" value="GGDEF"/>
    <property type="match status" value="1"/>
</dbReference>
<dbReference type="SUPFAM" id="SSF141868">
    <property type="entry name" value="EAL domain-like"/>
    <property type="match status" value="1"/>
</dbReference>
<dbReference type="PROSITE" id="PS50883">
    <property type="entry name" value="EAL"/>
    <property type="match status" value="1"/>
</dbReference>
<accession>A0A0A6PT50</accession>
<dbReference type="GO" id="GO:0071111">
    <property type="term" value="F:cyclic-guanylate-specific phosphodiesterase activity"/>
    <property type="evidence" value="ECO:0007669"/>
    <property type="project" value="InterPro"/>
</dbReference>
<dbReference type="Proteomes" id="UP000238081">
    <property type="component" value="Unassembled WGS sequence"/>
</dbReference>
<evidence type="ECO:0000259" key="1">
    <source>
        <dbReference type="PROSITE" id="PS50883"/>
    </source>
</evidence>
<dbReference type="SMART" id="SM00267">
    <property type="entry name" value="GGDEF"/>
    <property type="match status" value="1"/>
</dbReference>
<dbReference type="InterPro" id="IPR050706">
    <property type="entry name" value="Cyclic-di-GMP_PDE-like"/>
</dbReference>
<dbReference type="InterPro" id="IPR001633">
    <property type="entry name" value="EAL_dom"/>
</dbReference>
<dbReference type="InterPro" id="IPR000160">
    <property type="entry name" value="GGDEF_dom"/>
</dbReference>
<dbReference type="Gene3D" id="3.30.70.270">
    <property type="match status" value="1"/>
</dbReference>
<comment type="caution">
    <text evidence="3">The sequence shown here is derived from an EMBL/GenBank/DDBJ whole genome shotgun (WGS) entry which is preliminary data.</text>
</comment>
<dbReference type="Pfam" id="PF00563">
    <property type="entry name" value="EAL"/>
    <property type="match status" value="1"/>
</dbReference>
<proteinExistence type="predicted"/>
<sequence>MVKGEIGELDKYHNREETVFIEYDRITLLPSVDEFKKVVKNNIKNSTINDTKAALILFDIDNFKHVNDSFGHEFGDVMLKCLSGEIRSVLDDDILMCRYSGDTFILYLNNIDYEDGIIKTVEKVFDIFRKAHEDIYLTISMGIALVPKNGIQYDFLLKNADIAMYEAKMNGKNKFKFFSDEMGKKVIKEYTLQKELRTSLEKNEIYVMFQPKVLLEDYTVCGFEALARWKNEKFGEVSPAKFIPLAEESKMIVPIGTFVLEEVCKKIRYLSSNGYSNFKIAVNLSEVQFQEEIVVSDLKRLIKKYHISTRHLEVEITESMFMKSFESNLKVLEEIKKMGITIALDDFGTGYSSLSYLTKLPIDVLKIDRSFIIDLCLNPKEKCMVENIVRLSHQLGIEVVAEGVEEEEQAEYLKAISCDFVQGYYFSNPKSFDEIINIIGKKL</sequence>
<evidence type="ECO:0000313" key="4">
    <source>
        <dbReference type="Proteomes" id="UP000238081"/>
    </source>
</evidence>
<feature type="domain" description="EAL" evidence="1">
    <location>
        <begin position="189"/>
        <end position="443"/>
    </location>
</feature>
<dbReference type="CDD" id="cd01949">
    <property type="entry name" value="GGDEF"/>
    <property type="match status" value="1"/>
</dbReference>
<dbReference type="CDD" id="cd01948">
    <property type="entry name" value="EAL"/>
    <property type="match status" value="1"/>
</dbReference>
<name>A0A0A6PT50_CLOBU</name>
<dbReference type="InterPro" id="IPR043128">
    <property type="entry name" value="Rev_trsase/Diguanyl_cyclase"/>
</dbReference>
<dbReference type="PANTHER" id="PTHR33121:SF71">
    <property type="entry name" value="OXYGEN SENSOR PROTEIN DOSP"/>
    <property type="match status" value="1"/>
</dbReference>
<organism evidence="3 4">
    <name type="scientific">Clostridium butyricum</name>
    <dbReference type="NCBI Taxonomy" id="1492"/>
    <lineage>
        <taxon>Bacteria</taxon>
        <taxon>Bacillati</taxon>
        <taxon>Bacillota</taxon>
        <taxon>Clostridia</taxon>
        <taxon>Eubacteriales</taxon>
        <taxon>Clostridiaceae</taxon>
        <taxon>Clostridium</taxon>
    </lineage>
</organism>
<dbReference type="Pfam" id="PF00990">
    <property type="entry name" value="GGDEF"/>
    <property type="match status" value="1"/>
</dbReference>
<dbReference type="PANTHER" id="PTHR33121">
    <property type="entry name" value="CYCLIC DI-GMP PHOSPHODIESTERASE PDEF"/>
    <property type="match status" value="1"/>
</dbReference>